<keyword evidence="5" id="KW-0339">Growth factor</keyword>
<evidence type="ECO:0000256" key="2">
    <source>
        <dbReference type="ARBA" id="ARBA00022536"/>
    </source>
</evidence>
<evidence type="ECO:0000256" key="8">
    <source>
        <dbReference type="ARBA" id="ARBA00023180"/>
    </source>
</evidence>
<evidence type="ECO:0000256" key="11">
    <source>
        <dbReference type="SAM" id="SignalP"/>
    </source>
</evidence>
<dbReference type="HOGENOM" id="CLU_1618468_0_0_1"/>
<feature type="transmembrane region" description="Helical" evidence="10">
    <location>
        <begin position="119"/>
        <end position="141"/>
    </location>
</feature>
<feature type="chain" id="PRO_5003578981" evidence="11">
    <location>
        <begin position="21"/>
        <end position="161"/>
    </location>
</feature>
<dbReference type="InParanoid" id="H3A503"/>
<reference evidence="13" key="3">
    <citation type="submission" date="2025-09" db="UniProtKB">
        <authorList>
            <consortium name="Ensembl"/>
        </authorList>
    </citation>
    <scope>IDENTIFICATION</scope>
</reference>
<dbReference type="GO" id="GO:0016020">
    <property type="term" value="C:membrane"/>
    <property type="evidence" value="ECO:0007669"/>
    <property type="project" value="UniProtKB-SubCell"/>
</dbReference>
<dbReference type="EMBL" id="AFYH01206333">
    <property type="status" value="NOT_ANNOTATED_CDS"/>
    <property type="molecule type" value="Genomic_DNA"/>
</dbReference>
<keyword evidence="4 10" id="KW-1133">Transmembrane helix</keyword>
<dbReference type="OMA" id="FYCYVRK"/>
<feature type="domain" description="EGF-like" evidence="12">
    <location>
        <begin position="64"/>
        <end position="104"/>
    </location>
</feature>
<dbReference type="GO" id="GO:0005154">
    <property type="term" value="F:epidermal growth factor receptor binding"/>
    <property type="evidence" value="ECO:0007669"/>
    <property type="project" value="TreeGrafter"/>
</dbReference>
<dbReference type="Gene3D" id="2.10.25.10">
    <property type="entry name" value="Laminin"/>
    <property type="match status" value="1"/>
</dbReference>
<keyword evidence="8" id="KW-0325">Glycoprotein</keyword>
<evidence type="ECO:0000256" key="10">
    <source>
        <dbReference type="SAM" id="Phobius"/>
    </source>
</evidence>
<organism evidence="13 14">
    <name type="scientific">Latimeria chalumnae</name>
    <name type="common">Coelacanth</name>
    <dbReference type="NCBI Taxonomy" id="7897"/>
    <lineage>
        <taxon>Eukaryota</taxon>
        <taxon>Metazoa</taxon>
        <taxon>Chordata</taxon>
        <taxon>Craniata</taxon>
        <taxon>Vertebrata</taxon>
        <taxon>Euteleostomi</taxon>
        <taxon>Coelacanthiformes</taxon>
        <taxon>Coelacanthidae</taxon>
        <taxon>Latimeria</taxon>
    </lineage>
</organism>
<gene>
    <name evidence="13" type="primary">EPGN</name>
</gene>
<evidence type="ECO:0000256" key="3">
    <source>
        <dbReference type="ARBA" id="ARBA00022692"/>
    </source>
</evidence>
<dbReference type="STRING" id="7897.ENSLACP00000004724"/>
<keyword evidence="3 10" id="KW-0812">Transmembrane</keyword>
<proteinExistence type="predicted"/>
<dbReference type="PROSITE" id="PS50026">
    <property type="entry name" value="EGF_3"/>
    <property type="match status" value="1"/>
</dbReference>
<protein>
    <submittedName>
        <fullName evidence="13">Epithelial mitogen</fullName>
    </submittedName>
</protein>
<comment type="subcellular location">
    <subcellularLocation>
        <location evidence="1">Membrane</location>
        <topology evidence="1">Single-pass type I membrane protein</topology>
    </subcellularLocation>
</comment>
<dbReference type="InterPro" id="IPR000742">
    <property type="entry name" value="EGF"/>
</dbReference>
<dbReference type="PANTHER" id="PTHR10740:SF10">
    <property type="entry name" value="EPIGEN"/>
    <property type="match status" value="1"/>
</dbReference>
<name>H3A503_LATCH</name>
<dbReference type="GO" id="GO:0008284">
    <property type="term" value="P:positive regulation of cell population proliferation"/>
    <property type="evidence" value="ECO:0007669"/>
    <property type="project" value="TreeGrafter"/>
</dbReference>
<reference evidence="13" key="2">
    <citation type="submission" date="2025-08" db="UniProtKB">
        <authorList>
            <consortium name="Ensembl"/>
        </authorList>
    </citation>
    <scope>IDENTIFICATION</scope>
</reference>
<reference evidence="14" key="1">
    <citation type="submission" date="2011-08" db="EMBL/GenBank/DDBJ databases">
        <title>The draft genome of Latimeria chalumnae.</title>
        <authorList>
            <person name="Di Palma F."/>
            <person name="Alfoldi J."/>
            <person name="Johnson J."/>
            <person name="Berlin A."/>
            <person name="Gnerre S."/>
            <person name="Jaffe D."/>
            <person name="MacCallum I."/>
            <person name="Young S."/>
            <person name="Walker B.J."/>
            <person name="Lander E."/>
            <person name="Lindblad-Toh K."/>
        </authorList>
    </citation>
    <scope>NUCLEOTIDE SEQUENCE [LARGE SCALE GENOMIC DNA]</scope>
    <source>
        <strain evidence="14">Wild caught</strain>
    </source>
</reference>
<evidence type="ECO:0000256" key="1">
    <source>
        <dbReference type="ARBA" id="ARBA00004479"/>
    </source>
</evidence>
<sequence>MALKHAVGFFLVLNAAASLGMEGAVPASTPANNFVQSKGISLTTESPSINSTQEYLEMPVVLQLKSPCVEEHENYCLNGICTFHKELRKPTCRCHPRYDGERCEHMALTIYTPSVSEKYIAIGVGLGLLISGTITILYCCVQKRCKKSNSPYKVCSSEVTV</sequence>
<dbReference type="OrthoDB" id="9411915at2759"/>
<evidence type="ECO:0000259" key="12">
    <source>
        <dbReference type="PROSITE" id="PS50026"/>
    </source>
</evidence>
<dbReference type="GeneID" id="102354282"/>
<dbReference type="GO" id="GO:0008083">
    <property type="term" value="F:growth factor activity"/>
    <property type="evidence" value="ECO:0007669"/>
    <property type="project" value="UniProtKB-KW"/>
</dbReference>
<dbReference type="SUPFAM" id="SSF57196">
    <property type="entry name" value="EGF/Laminin"/>
    <property type="match status" value="1"/>
</dbReference>
<dbReference type="PROSITE" id="PS00022">
    <property type="entry name" value="EGF_1"/>
    <property type="match status" value="1"/>
</dbReference>
<dbReference type="GO" id="GO:0045840">
    <property type="term" value="P:positive regulation of mitotic nuclear division"/>
    <property type="evidence" value="ECO:0007669"/>
    <property type="project" value="TreeGrafter"/>
</dbReference>
<keyword evidence="14" id="KW-1185">Reference proteome</keyword>
<evidence type="ECO:0000256" key="7">
    <source>
        <dbReference type="ARBA" id="ARBA00023157"/>
    </source>
</evidence>
<dbReference type="Bgee" id="ENSLACG00000004199">
    <property type="expression patterns" value="Expressed in post-anal tail muscle and 6 other cell types or tissues"/>
</dbReference>
<dbReference type="Ensembl" id="ENSLACT00000004763.1">
    <property type="protein sequence ID" value="ENSLACP00000004724.1"/>
    <property type="gene ID" value="ENSLACG00000004199.1"/>
</dbReference>
<feature type="signal peptide" evidence="11">
    <location>
        <begin position="1"/>
        <end position="20"/>
    </location>
</feature>
<evidence type="ECO:0000256" key="4">
    <source>
        <dbReference type="ARBA" id="ARBA00022989"/>
    </source>
</evidence>
<evidence type="ECO:0000256" key="5">
    <source>
        <dbReference type="ARBA" id="ARBA00023030"/>
    </source>
</evidence>
<dbReference type="PRINTS" id="PR00009">
    <property type="entry name" value="EGFTGF"/>
</dbReference>
<keyword evidence="2 9" id="KW-0245">EGF-like domain</keyword>
<dbReference type="eggNOG" id="ENOG502S4QW">
    <property type="taxonomic scope" value="Eukaryota"/>
</dbReference>
<dbReference type="GO" id="GO:0005615">
    <property type="term" value="C:extracellular space"/>
    <property type="evidence" value="ECO:0007669"/>
    <property type="project" value="TreeGrafter"/>
</dbReference>
<dbReference type="PANTHER" id="PTHR10740">
    <property type="entry name" value="TRANSFORMING GROWTH FACTOR ALPHA"/>
    <property type="match status" value="1"/>
</dbReference>
<keyword evidence="11" id="KW-0732">Signal</keyword>
<dbReference type="GeneTree" id="ENSGT00510000048556"/>
<evidence type="ECO:0000256" key="6">
    <source>
        <dbReference type="ARBA" id="ARBA00023136"/>
    </source>
</evidence>
<dbReference type="FunCoup" id="H3A503">
    <property type="interactions" value="12"/>
</dbReference>
<dbReference type="GO" id="GO:0007173">
    <property type="term" value="P:epidermal growth factor receptor signaling pathway"/>
    <property type="evidence" value="ECO:0007669"/>
    <property type="project" value="TreeGrafter"/>
</dbReference>
<accession>H3A503</accession>
<evidence type="ECO:0000256" key="9">
    <source>
        <dbReference type="PROSITE-ProRule" id="PRU00076"/>
    </source>
</evidence>
<dbReference type="AlphaFoldDB" id="H3A503"/>
<feature type="disulfide bond" evidence="9">
    <location>
        <begin position="94"/>
        <end position="103"/>
    </location>
</feature>
<dbReference type="EMBL" id="AFYH01206334">
    <property type="status" value="NOT_ANNOTATED_CDS"/>
    <property type="molecule type" value="Genomic_DNA"/>
</dbReference>
<comment type="caution">
    <text evidence="9">Lacks conserved residue(s) required for the propagation of feature annotation.</text>
</comment>
<evidence type="ECO:0000313" key="13">
    <source>
        <dbReference type="Ensembl" id="ENSLACP00000004724.1"/>
    </source>
</evidence>
<keyword evidence="6 10" id="KW-0472">Membrane</keyword>
<evidence type="ECO:0000313" key="14">
    <source>
        <dbReference type="Proteomes" id="UP000008672"/>
    </source>
</evidence>
<dbReference type="Proteomes" id="UP000008672">
    <property type="component" value="Unassembled WGS sequence"/>
</dbReference>
<dbReference type="KEGG" id="lcm:102354282"/>
<keyword evidence="7 9" id="KW-1015">Disulfide bond</keyword>